<evidence type="ECO:0000256" key="1">
    <source>
        <dbReference type="ARBA" id="ARBA00022603"/>
    </source>
</evidence>
<proteinExistence type="inferred from homology"/>
<protein>
    <recommendedName>
        <fullName evidence="8">Cytosine-specific methyltransferase</fullName>
        <ecNumber evidence="8">2.1.1.37</ecNumber>
    </recommendedName>
</protein>
<dbReference type="InterPro" id="IPR029063">
    <property type="entry name" value="SAM-dependent_MTases_sf"/>
</dbReference>
<dbReference type="PRINTS" id="PR00105">
    <property type="entry name" value="C5METTRFRASE"/>
</dbReference>
<dbReference type="InterPro" id="IPR031303">
    <property type="entry name" value="C5_meth_CS"/>
</dbReference>
<evidence type="ECO:0000256" key="5">
    <source>
        <dbReference type="ARBA" id="ARBA00047422"/>
    </source>
</evidence>
<name>A0A1I7EQ18_9BURK</name>
<comment type="similarity">
    <text evidence="6 7">Belongs to the class I-like SAM-binding methyltransferase superfamily. C5-methyltransferase family.</text>
</comment>
<dbReference type="OrthoDB" id="9813719at2"/>
<dbReference type="PANTHER" id="PTHR10629:SF52">
    <property type="entry name" value="DNA (CYTOSINE-5)-METHYLTRANSFERASE 1"/>
    <property type="match status" value="1"/>
</dbReference>
<dbReference type="PROSITE" id="PS00094">
    <property type="entry name" value="C5_MTASE_1"/>
    <property type="match status" value="1"/>
</dbReference>
<evidence type="ECO:0000256" key="2">
    <source>
        <dbReference type="ARBA" id="ARBA00022679"/>
    </source>
</evidence>
<evidence type="ECO:0000313" key="9">
    <source>
        <dbReference type="EMBL" id="SFU26018.1"/>
    </source>
</evidence>
<dbReference type="GO" id="GO:0003677">
    <property type="term" value="F:DNA binding"/>
    <property type="evidence" value="ECO:0007669"/>
    <property type="project" value="TreeGrafter"/>
</dbReference>
<dbReference type="Gene3D" id="3.40.50.150">
    <property type="entry name" value="Vaccinia Virus protein VP39"/>
    <property type="match status" value="1"/>
</dbReference>
<dbReference type="GO" id="GO:0003886">
    <property type="term" value="F:DNA (cytosine-5-)-methyltransferase activity"/>
    <property type="evidence" value="ECO:0007669"/>
    <property type="project" value="UniProtKB-EC"/>
</dbReference>
<dbReference type="Proteomes" id="UP000198844">
    <property type="component" value="Unassembled WGS sequence"/>
</dbReference>
<dbReference type="PANTHER" id="PTHR10629">
    <property type="entry name" value="CYTOSINE-SPECIFIC METHYLTRANSFERASE"/>
    <property type="match status" value="1"/>
</dbReference>
<keyword evidence="4" id="KW-0680">Restriction system</keyword>
<dbReference type="Pfam" id="PF00145">
    <property type="entry name" value="DNA_methylase"/>
    <property type="match status" value="1"/>
</dbReference>
<evidence type="ECO:0000256" key="6">
    <source>
        <dbReference type="PROSITE-ProRule" id="PRU01016"/>
    </source>
</evidence>
<dbReference type="GO" id="GO:0009307">
    <property type="term" value="P:DNA restriction-modification system"/>
    <property type="evidence" value="ECO:0007669"/>
    <property type="project" value="UniProtKB-KW"/>
</dbReference>
<sequence length="436" mass="48060">MTALKVVDLFAGAGGLSEGFRQAGFDIIAGSDNDPDATATYGKNFPEATVITGDIRAPHVKARILAVARKADVLVGGPPCQAFSQVRNHTRMIDDPRNSLYREFVDVLRQTLPLAFVVENVTGMDQMGVREQIATDLALEGEYVVHPQVVDAADFGVPQTRKRLLFIGVRAGRGMEAPVLDGSGATDSITLTRFTGSRKPRYQVVVQQHIRSLRTGEALSNFDDLLAVTAAEAIGDLVNLPVGNRVDVLPYSQLSKPRSAYQRAMREGADKVLANVQVPRINADTELRLNGIPPGGNYRDLEEELLERYLTGQRWGQDNGSGKLSRKHFYAYRRLHPDIWAWTLNTKGDSVYHYSVARALSVREFARLQSFPDRFVFTTDPRRGPIEGRHDGGPAHSRYRQVGNAVPPLLARSVAASLYAQVATCLQKQSRRKRAG</sequence>
<gene>
    <name evidence="9" type="ORF">SAMN05192563_104541</name>
</gene>
<dbReference type="GO" id="GO:0032259">
    <property type="term" value="P:methylation"/>
    <property type="evidence" value="ECO:0007669"/>
    <property type="project" value="UniProtKB-KW"/>
</dbReference>
<evidence type="ECO:0000256" key="8">
    <source>
        <dbReference type="RuleBase" id="RU000417"/>
    </source>
</evidence>
<reference evidence="9 10" key="1">
    <citation type="submission" date="2016-10" db="EMBL/GenBank/DDBJ databases">
        <authorList>
            <person name="de Groot N.N."/>
        </authorList>
    </citation>
    <scope>NUCLEOTIDE SEQUENCE [LARGE SCALE GENOMIC DNA]</scope>
    <source>
        <strain evidence="9 10">LMG 27731</strain>
    </source>
</reference>
<dbReference type="Gene3D" id="3.90.120.10">
    <property type="entry name" value="DNA Methylase, subunit A, domain 2"/>
    <property type="match status" value="1"/>
</dbReference>
<dbReference type="RefSeq" id="WP_093646306.1">
    <property type="nucleotide sequence ID" value="NZ_FPBH01000045.1"/>
</dbReference>
<dbReference type="NCBIfam" id="TIGR00675">
    <property type="entry name" value="dcm"/>
    <property type="match status" value="1"/>
</dbReference>
<evidence type="ECO:0000256" key="7">
    <source>
        <dbReference type="RuleBase" id="RU000416"/>
    </source>
</evidence>
<dbReference type="SUPFAM" id="SSF53335">
    <property type="entry name" value="S-adenosyl-L-methionine-dependent methyltransferases"/>
    <property type="match status" value="1"/>
</dbReference>
<evidence type="ECO:0000256" key="4">
    <source>
        <dbReference type="ARBA" id="ARBA00022747"/>
    </source>
</evidence>
<dbReference type="PROSITE" id="PS00095">
    <property type="entry name" value="C5_MTASE_2"/>
    <property type="match status" value="1"/>
</dbReference>
<dbReference type="InterPro" id="IPR001525">
    <property type="entry name" value="C5_MeTfrase"/>
</dbReference>
<keyword evidence="2 6" id="KW-0808">Transferase</keyword>
<evidence type="ECO:0000256" key="3">
    <source>
        <dbReference type="ARBA" id="ARBA00022691"/>
    </source>
</evidence>
<dbReference type="GO" id="GO:0044027">
    <property type="term" value="P:negative regulation of gene expression via chromosomal CpG island methylation"/>
    <property type="evidence" value="ECO:0007669"/>
    <property type="project" value="TreeGrafter"/>
</dbReference>
<dbReference type="PROSITE" id="PS51679">
    <property type="entry name" value="SAM_MT_C5"/>
    <property type="match status" value="1"/>
</dbReference>
<keyword evidence="3 6" id="KW-0949">S-adenosyl-L-methionine</keyword>
<accession>A0A1I7EQ18</accession>
<dbReference type="InterPro" id="IPR018117">
    <property type="entry name" value="C5_DNA_meth_AS"/>
</dbReference>
<organism evidence="9 10">
    <name type="scientific">Paraburkholderia aspalathi</name>
    <dbReference type="NCBI Taxonomy" id="1324617"/>
    <lineage>
        <taxon>Bacteria</taxon>
        <taxon>Pseudomonadati</taxon>
        <taxon>Pseudomonadota</taxon>
        <taxon>Betaproteobacteria</taxon>
        <taxon>Burkholderiales</taxon>
        <taxon>Burkholderiaceae</taxon>
        <taxon>Paraburkholderia</taxon>
    </lineage>
</organism>
<keyword evidence="1 6" id="KW-0489">Methyltransferase</keyword>
<dbReference type="InterPro" id="IPR050390">
    <property type="entry name" value="C5-Methyltransferase"/>
</dbReference>
<dbReference type="EMBL" id="FPBH01000045">
    <property type="protein sequence ID" value="SFU26018.1"/>
    <property type="molecule type" value="Genomic_DNA"/>
</dbReference>
<dbReference type="EC" id="2.1.1.37" evidence="8"/>
<comment type="catalytic activity">
    <reaction evidence="5 8">
        <text>a 2'-deoxycytidine in DNA + S-adenosyl-L-methionine = a 5-methyl-2'-deoxycytidine in DNA + S-adenosyl-L-homocysteine + H(+)</text>
        <dbReference type="Rhea" id="RHEA:13681"/>
        <dbReference type="Rhea" id="RHEA-COMP:11369"/>
        <dbReference type="Rhea" id="RHEA-COMP:11370"/>
        <dbReference type="ChEBI" id="CHEBI:15378"/>
        <dbReference type="ChEBI" id="CHEBI:57856"/>
        <dbReference type="ChEBI" id="CHEBI:59789"/>
        <dbReference type="ChEBI" id="CHEBI:85452"/>
        <dbReference type="ChEBI" id="CHEBI:85454"/>
        <dbReference type="EC" id="2.1.1.37"/>
    </reaction>
</comment>
<dbReference type="AlphaFoldDB" id="A0A1I7EQ18"/>
<evidence type="ECO:0000313" key="10">
    <source>
        <dbReference type="Proteomes" id="UP000198844"/>
    </source>
</evidence>
<feature type="active site" evidence="6">
    <location>
        <position position="80"/>
    </location>
</feature>